<dbReference type="CDD" id="cd16377">
    <property type="entry name" value="23S_rRNA_IVP_like"/>
    <property type="match status" value="1"/>
</dbReference>
<protein>
    <submittedName>
        <fullName evidence="1">Four helix bundle protein</fullName>
    </submittedName>
</protein>
<dbReference type="KEGG" id="mgk:FSB76_10225"/>
<dbReference type="PANTHER" id="PTHR38471:SF2">
    <property type="entry name" value="FOUR HELIX BUNDLE PROTEIN"/>
    <property type="match status" value="1"/>
</dbReference>
<dbReference type="AlphaFoldDB" id="A0A5B8W0D4"/>
<accession>A0A5B8W0D4</accession>
<gene>
    <name evidence="1" type="ORF">FSB76_10225</name>
</gene>
<reference evidence="1 2" key="1">
    <citation type="journal article" date="2013" name="J. Microbiol.">
        <title>Mucilaginibacter ginsenosidivorax sp. nov., with ginsenoside converting activity isolated from sediment.</title>
        <authorList>
            <person name="Kim J.K."/>
            <person name="Choi T.E."/>
            <person name="Liu Q.M."/>
            <person name="Park H.Y."/>
            <person name="Yi T.H."/>
            <person name="Yoon M.H."/>
            <person name="Kim S.C."/>
            <person name="Im W.T."/>
        </authorList>
    </citation>
    <scope>NUCLEOTIDE SEQUENCE [LARGE SCALE GENOMIC DNA]</scope>
    <source>
        <strain evidence="1 2">KHI28</strain>
    </source>
</reference>
<dbReference type="NCBIfam" id="TIGR02436">
    <property type="entry name" value="four helix bundle protein"/>
    <property type="match status" value="1"/>
</dbReference>
<name>A0A5B8W0D4_9SPHI</name>
<evidence type="ECO:0000313" key="2">
    <source>
        <dbReference type="Proteomes" id="UP000321362"/>
    </source>
</evidence>
<dbReference type="SUPFAM" id="SSF158446">
    <property type="entry name" value="IVS-encoded protein-like"/>
    <property type="match status" value="1"/>
</dbReference>
<dbReference type="Pfam" id="PF05635">
    <property type="entry name" value="23S_rRNA_IVP"/>
    <property type="match status" value="1"/>
</dbReference>
<evidence type="ECO:0000313" key="1">
    <source>
        <dbReference type="EMBL" id="QEC76302.1"/>
    </source>
</evidence>
<dbReference type="Proteomes" id="UP000321362">
    <property type="component" value="Chromosome"/>
</dbReference>
<dbReference type="RefSeq" id="WP_147053479.1">
    <property type="nucleotide sequence ID" value="NZ_CP042437.1"/>
</dbReference>
<dbReference type="Gene3D" id="1.20.1440.60">
    <property type="entry name" value="23S rRNA-intervening sequence"/>
    <property type="match status" value="1"/>
</dbReference>
<dbReference type="OrthoDB" id="9811959at2"/>
<sequence>MQDFKKLLVWQKSFDFVSAIYQHTAMYPSEEKYALISQTRRAVISISNNIAEGCGRFTQNDLVHFLQMSLGSANEVENCLLIANSLKYLSDENMNELNDRNTEIRKMMLSLIDKIRKGN</sequence>
<dbReference type="PANTHER" id="PTHR38471">
    <property type="entry name" value="FOUR HELIX BUNDLE PROTEIN"/>
    <property type="match status" value="1"/>
</dbReference>
<organism evidence="1 2">
    <name type="scientific">Mucilaginibacter ginsenosidivorax</name>
    <dbReference type="NCBI Taxonomy" id="862126"/>
    <lineage>
        <taxon>Bacteria</taxon>
        <taxon>Pseudomonadati</taxon>
        <taxon>Bacteroidota</taxon>
        <taxon>Sphingobacteriia</taxon>
        <taxon>Sphingobacteriales</taxon>
        <taxon>Sphingobacteriaceae</taxon>
        <taxon>Mucilaginibacter</taxon>
    </lineage>
</organism>
<dbReference type="InterPro" id="IPR012657">
    <property type="entry name" value="23S_rRNA-intervening_sequence"/>
</dbReference>
<dbReference type="InterPro" id="IPR036583">
    <property type="entry name" value="23S_rRNA_IVS_sf"/>
</dbReference>
<dbReference type="EMBL" id="CP042437">
    <property type="protein sequence ID" value="QEC76302.1"/>
    <property type="molecule type" value="Genomic_DNA"/>
</dbReference>
<proteinExistence type="predicted"/>
<keyword evidence="2" id="KW-1185">Reference proteome</keyword>